<name>A0A843TQM1_COLES</name>
<comment type="caution">
    <text evidence="2">The sequence shown here is derived from an EMBL/GenBank/DDBJ whole genome shotgun (WGS) entry which is preliminary data.</text>
</comment>
<gene>
    <name evidence="2" type="ORF">Taro_007166</name>
</gene>
<dbReference type="EMBL" id="NMUH01000223">
    <property type="protein sequence ID" value="MQL74792.1"/>
    <property type="molecule type" value="Genomic_DNA"/>
</dbReference>
<keyword evidence="1" id="KW-0812">Transmembrane</keyword>
<evidence type="ECO:0000256" key="1">
    <source>
        <dbReference type="SAM" id="Phobius"/>
    </source>
</evidence>
<keyword evidence="3" id="KW-1185">Reference proteome</keyword>
<evidence type="ECO:0000313" key="2">
    <source>
        <dbReference type="EMBL" id="MQL74792.1"/>
    </source>
</evidence>
<keyword evidence="1" id="KW-1133">Transmembrane helix</keyword>
<organism evidence="2 3">
    <name type="scientific">Colocasia esculenta</name>
    <name type="common">Wild taro</name>
    <name type="synonym">Arum esculentum</name>
    <dbReference type="NCBI Taxonomy" id="4460"/>
    <lineage>
        <taxon>Eukaryota</taxon>
        <taxon>Viridiplantae</taxon>
        <taxon>Streptophyta</taxon>
        <taxon>Embryophyta</taxon>
        <taxon>Tracheophyta</taxon>
        <taxon>Spermatophyta</taxon>
        <taxon>Magnoliopsida</taxon>
        <taxon>Liliopsida</taxon>
        <taxon>Araceae</taxon>
        <taxon>Aroideae</taxon>
        <taxon>Colocasieae</taxon>
        <taxon>Colocasia</taxon>
    </lineage>
</organism>
<dbReference type="Proteomes" id="UP000652761">
    <property type="component" value="Unassembled WGS sequence"/>
</dbReference>
<dbReference type="AlphaFoldDB" id="A0A843TQM1"/>
<reference evidence="2" key="1">
    <citation type="submission" date="2017-07" db="EMBL/GenBank/DDBJ databases">
        <title>Taro Niue Genome Assembly and Annotation.</title>
        <authorList>
            <person name="Atibalentja N."/>
            <person name="Keating K."/>
            <person name="Fields C.J."/>
        </authorList>
    </citation>
    <scope>NUCLEOTIDE SEQUENCE</scope>
    <source>
        <strain evidence="2">Niue_2</strain>
        <tissue evidence="2">Leaf</tissue>
    </source>
</reference>
<keyword evidence="1" id="KW-0472">Membrane</keyword>
<evidence type="ECO:0000313" key="3">
    <source>
        <dbReference type="Proteomes" id="UP000652761"/>
    </source>
</evidence>
<sequence length="314" mass="33625">MVRRCFSHGCSVSLVVTPGCSFPISWRSGMLGACVVWLWSHVVAPYFASAFVGVPTALAGKGLVIPIEPCSRGSPPLLSSGRDSLSQEFIAGRLWWWFVAPCVASSVSCERERLFRSELRVAFLQVLRLFEFIAYLTGLNSYPSGSSDPWVAARPLGSLAGGSGRSGYYSGIRALRSNEICNELIIMAVPKKATSTLLDRPCRVAIRCKLLVAGFPAGSGCELQKSVAAVAGCACYKRGCWFARAAVEFVVSLRVRLRYAVVVLAGAFRWVSQSGALVVLVEVLPGLACIVSAVLLAAECSVFVLGYRCVAPVV</sequence>
<proteinExistence type="predicted"/>
<feature type="transmembrane region" description="Helical" evidence="1">
    <location>
        <begin position="37"/>
        <end position="58"/>
    </location>
</feature>
<accession>A0A843TQM1</accession>
<protein>
    <submittedName>
        <fullName evidence="2">Uncharacterized protein</fullName>
    </submittedName>
</protein>